<name>A0A843XMP5_COLES</name>
<evidence type="ECO:0000256" key="1">
    <source>
        <dbReference type="SAM" id="Phobius"/>
    </source>
</evidence>
<proteinExistence type="predicted"/>
<sequence>LAGFPFSLFSLSSLLRGGEVSLSSFSSIRAWWWSRRLVVERRSSEERGGGSRGFVKTPLGVWFFKMGCDSICSASGVFVAAVGMSACAPGQVLTPDCYFDNPFLGAVCGGTGVCSSLTSWSFRGAGWFCLWALDLVEVQDVGACVMRLGSHVVAPVFRELLCLDGCSSFASALLEFLLLWLVRDWLSLLSLVREAHPLLSSGRDWLSQEFVAGQSWWRLVRRASVGGSETFGGPWRGSGRSSRYSGIIAQGSNEICSELITMDVPKKGECLMLLLGARAASVVAIFARVAVGFFLGMRIRVGVLRRLREPACGVAFTGAGLLPVDPVEGSCLVGCPLVVGVCPCWISPCCLGVSLLDVPLLLRCVLLLAVCLALCAYAPLCAVLCSVGILARAKQMLVCHVEPLVERCDTCLWLLSALCWLFVNSGEVFPEFFSVGSGRGEVFSRTMLCSFLVVTALPSGLRCIAWLLCSGGVSQNYFVVVLVRVPLPLGLLLYLLKSSTVLPPWFEVSVVWLVTVVLPSRLRCISWLPCVLVRFPRTVGCCPGEVRSQDYSGLIFAGCCATSGLRCGAFHRVSGRGAGKIVFLIIFRVSRLRWGDFVCSQGREVGFVSHALWALPDGSLVSVMGVWLVVLLWKCQSRLVGAHCCDLLVESSSHGLDCCVQSARLLLVKVVDLDPVCVPVFGQFAVLFASKFLGCACGTTCGSLWRRPVVGLLPLLFVGCLGWWCFHMAFGAMSRTVSTFVAKGSVPCVQCEAAPGVLLFYLLVQASFRCVFLLCLSCALEALVVVGHVALPTCGGLLWRVLPISRAVSAVGATVLHLAEFWCLWWHPLLVLEWFIFVSSGALVHCVALWVAPGACVSTVALSVVRQALVVAVSESFPLALGSECVRLWVVVATTGKSQCDLVVPLHLLFSSTGVAMEVPVVTVISITTTACTDLSGCHDVPWGCVLVAVWAAIALRWRCLPLALLRHSGLVVAPAARGGAARSEEEAVVASVWATPECSIPEVGLPSDVTTVVCIATSEMASPRSGATLLRRRSRQHLVCLECFRGRSWRVSVCPRAGLPFRPSVLTPDCCFGNSFLGVIRGGTGVCSSLTSWSVRGAGWFCLWALYLVEGDTWLFLLDLVEVRDVGACVMRLGSHVVAPVFRKLLCLSGFASTLLEFLLLWLVRDWLSLLSLVRKAHPLLSSAHSISTTIIVAHWLREWPQWDELSAPPQLHSPIHHRLLAVPPRASATMAMIAWPPAANPNAERCSHPSSMDTTVVAWTTNASSQLRLLSLVDLASCALPLLVCVGVGG</sequence>
<feature type="transmembrane region" description="Helical" evidence="1">
    <location>
        <begin position="331"/>
        <end position="354"/>
    </location>
</feature>
<feature type="transmembrane region" description="Helical" evidence="1">
    <location>
        <begin position="771"/>
        <end position="791"/>
    </location>
</feature>
<feature type="transmembrane region" description="Helical" evidence="1">
    <location>
        <begin position="360"/>
        <end position="392"/>
    </location>
</feature>
<feature type="transmembrane region" description="Helical" evidence="1">
    <location>
        <begin position="443"/>
        <end position="465"/>
    </location>
</feature>
<feature type="transmembrane region" description="Helical" evidence="1">
    <location>
        <begin position="404"/>
        <end position="423"/>
    </location>
</feature>
<feature type="transmembrane region" description="Helical" evidence="1">
    <location>
        <begin position="797"/>
        <end position="819"/>
    </location>
</feature>
<feature type="transmembrane region" description="Helical" evidence="1">
    <location>
        <begin position="712"/>
        <end position="732"/>
    </location>
</feature>
<dbReference type="EMBL" id="NMUH01009771">
    <property type="protein sequence ID" value="MQM20380.1"/>
    <property type="molecule type" value="Genomic_DNA"/>
</dbReference>
<accession>A0A843XMP5</accession>
<keyword evidence="3" id="KW-1185">Reference proteome</keyword>
<protein>
    <submittedName>
        <fullName evidence="2">Uncharacterized protein</fullName>
    </submittedName>
</protein>
<feature type="transmembrane region" description="Helical" evidence="1">
    <location>
        <begin position="271"/>
        <end position="296"/>
    </location>
</feature>
<reference evidence="2" key="1">
    <citation type="submission" date="2017-07" db="EMBL/GenBank/DDBJ databases">
        <title>Taro Niue Genome Assembly and Annotation.</title>
        <authorList>
            <person name="Atibalentja N."/>
            <person name="Keating K."/>
            <person name="Fields C.J."/>
        </authorList>
    </citation>
    <scope>NUCLEOTIDE SEQUENCE</scope>
    <source>
        <strain evidence="2">Niue_2</strain>
        <tissue evidence="2">Leaf</tissue>
    </source>
</reference>
<feature type="transmembrane region" description="Helical" evidence="1">
    <location>
        <begin position="831"/>
        <end position="852"/>
    </location>
</feature>
<keyword evidence="1" id="KW-0472">Membrane</keyword>
<keyword evidence="1" id="KW-1133">Transmembrane helix</keyword>
<evidence type="ECO:0000313" key="2">
    <source>
        <dbReference type="EMBL" id="MQM20380.1"/>
    </source>
</evidence>
<feature type="transmembrane region" description="Helical" evidence="1">
    <location>
        <begin position="744"/>
        <end position="764"/>
    </location>
</feature>
<dbReference type="Proteomes" id="UP000652761">
    <property type="component" value="Unassembled WGS sequence"/>
</dbReference>
<feature type="non-terminal residue" evidence="2">
    <location>
        <position position="1292"/>
    </location>
</feature>
<organism evidence="2 3">
    <name type="scientific">Colocasia esculenta</name>
    <name type="common">Wild taro</name>
    <name type="synonym">Arum esculentum</name>
    <dbReference type="NCBI Taxonomy" id="4460"/>
    <lineage>
        <taxon>Eukaryota</taxon>
        <taxon>Viridiplantae</taxon>
        <taxon>Streptophyta</taxon>
        <taxon>Embryophyta</taxon>
        <taxon>Tracheophyta</taxon>
        <taxon>Spermatophyta</taxon>
        <taxon>Magnoliopsida</taxon>
        <taxon>Liliopsida</taxon>
        <taxon>Araceae</taxon>
        <taxon>Aroideae</taxon>
        <taxon>Colocasieae</taxon>
        <taxon>Colocasia</taxon>
    </lineage>
</organism>
<evidence type="ECO:0000313" key="3">
    <source>
        <dbReference type="Proteomes" id="UP000652761"/>
    </source>
</evidence>
<gene>
    <name evidence="2" type="ORF">Taro_053398</name>
</gene>
<feature type="transmembrane region" description="Helical" evidence="1">
    <location>
        <begin position="610"/>
        <end position="633"/>
    </location>
</feature>
<feature type="transmembrane region" description="Helical" evidence="1">
    <location>
        <begin position="477"/>
        <end position="496"/>
    </location>
</feature>
<keyword evidence="1" id="KW-0812">Transmembrane</keyword>
<comment type="caution">
    <text evidence="2">The sequence shown here is derived from an EMBL/GenBank/DDBJ whole genome shotgun (WGS) entry which is preliminary data.</text>
</comment>